<accession>A0A100WS04</accession>
<dbReference type="Pfam" id="PF14659">
    <property type="entry name" value="Phage_int_SAM_3"/>
    <property type="match status" value="1"/>
</dbReference>
<sequence length="416" mass="47224">MAKRRAPGEGSFFQRKSDGLWVGVVELPPVDGERQQKRVTAKNKAEAKRKFDDLKDAVRDGLVVLTGASTVQKWLEHWVENIVKPKRTQSTYKFYEEAIRLHIVPVLGPKLKLDKLTSQHIYHVINSANTSRNAQRAHLVLNMALKKAVADRVLRFNVCESIDKPGHTKKEQDILPVDQAKLVVRTAIAMQEHPDYAGPLMATRWAGALWTGARPAELRGLEWNRIDFDAAEFDLSWQLKQMTKEHGCGEPDPAGNYPCGKKRVSFCPAAHWVIAAGYEYRECQGSLLWTRPKTLAGKRMVPIVQPLLVMLKVHREQTKDWPNPHNLVWAHPDGRPIGEKQEWELWKQVLDKAALPHVDQYATRHTTATMLDELGVSEDVRMQIMGHSSKIAHKAYQHVDQTRARAALEQLGELLS</sequence>
<evidence type="ECO:0000256" key="4">
    <source>
        <dbReference type="ARBA" id="ARBA00023172"/>
    </source>
</evidence>
<keyword evidence="4" id="KW-0233">DNA recombination</keyword>
<evidence type="ECO:0000313" key="8">
    <source>
        <dbReference type="EMBL" id="GAT03508.1"/>
    </source>
</evidence>
<dbReference type="EMBL" id="BCSZ01000033">
    <property type="protein sequence ID" value="GAT03508.1"/>
    <property type="molecule type" value="Genomic_DNA"/>
</dbReference>
<protein>
    <submittedName>
        <fullName evidence="8">Phage-related integrase</fullName>
    </submittedName>
</protein>
<name>A0A100WS04_MYCFO</name>
<keyword evidence="2" id="KW-0229">DNA integration</keyword>
<dbReference type="Proteomes" id="UP000069705">
    <property type="component" value="Unassembled WGS sequence"/>
</dbReference>
<gene>
    <name evidence="8" type="ORF">RMCFA_3620</name>
</gene>
<dbReference type="InterPro" id="IPR004107">
    <property type="entry name" value="Integrase_SAM-like_N"/>
</dbReference>
<evidence type="ECO:0000256" key="1">
    <source>
        <dbReference type="ARBA" id="ARBA00008857"/>
    </source>
</evidence>
<dbReference type="Gene3D" id="1.10.443.10">
    <property type="entry name" value="Intergrase catalytic core"/>
    <property type="match status" value="1"/>
</dbReference>
<dbReference type="PROSITE" id="PS51900">
    <property type="entry name" value="CB"/>
    <property type="match status" value="1"/>
</dbReference>
<dbReference type="GO" id="GO:0003677">
    <property type="term" value="F:DNA binding"/>
    <property type="evidence" value="ECO:0007669"/>
    <property type="project" value="UniProtKB-UniRule"/>
</dbReference>
<dbReference type="InterPro" id="IPR044068">
    <property type="entry name" value="CB"/>
</dbReference>
<dbReference type="GO" id="GO:0006310">
    <property type="term" value="P:DNA recombination"/>
    <property type="evidence" value="ECO:0007669"/>
    <property type="project" value="UniProtKB-KW"/>
</dbReference>
<proteinExistence type="inferred from homology"/>
<dbReference type="PROSITE" id="PS51898">
    <property type="entry name" value="TYR_RECOMBINASE"/>
    <property type="match status" value="1"/>
</dbReference>
<dbReference type="RefSeq" id="WP_061264188.1">
    <property type="nucleotide sequence ID" value="NZ_BCSZ01000033.1"/>
</dbReference>
<dbReference type="PANTHER" id="PTHR30629:SF2">
    <property type="entry name" value="PROPHAGE INTEGRASE INTS-RELATED"/>
    <property type="match status" value="1"/>
</dbReference>
<dbReference type="SUPFAM" id="SSF56349">
    <property type="entry name" value="DNA breaking-rejoining enzymes"/>
    <property type="match status" value="1"/>
</dbReference>
<dbReference type="InterPro" id="IPR010998">
    <property type="entry name" value="Integrase_recombinase_N"/>
</dbReference>
<evidence type="ECO:0000256" key="2">
    <source>
        <dbReference type="ARBA" id="ARBA00022908"/>
    </source>
</evidence>
<evidence type="ECO:0000259" key="6">
    <source>
        <dbReference type="PROSITE" id="PS51898"/>
    </source>
</evidence>
<dbReference type="GO" id="GO:0015074">
    <property type="term" value="P:DNA integration"/>
    <property type="evidence" value="ECO:0007669"/>
    <property type="project" value="UniProtKB-KW"/>
</dbReference>
<dbReference type="AlphaFoldDB" id="A0A100WS04"/>
<evidence type="ECO:0000259" key="7">
    <source>
        <dbReference type="PROSITE" id="PS51900"/>
    </source>
</evidence>
<dbReference type="InterPro" id="IPR050808">
    <property type="entry name" value="Phage_Integrase"/>
</dbReference>
<dbReference type="Gene3D" id="1.10.150.130">
    <property type="match status" value="1"/>
</dbReference>
<comment type="caution">
    <text evidence="8">The sequence shown here is derived from an EMBL/GenBank/DDBJ whole genome shotgun (WGS) entry which is preliminary data.</text>
</comment>
<dbReference type="InterPro" id="IPR013762">
    <property type="entry name" value="Integrase-like_cat_sf"/>
</dbReference>
<reference evidence="8 9" key="1">
    <citation type="journal article" date="2016" name="Genome Announc.">
        <title>Draft Genome Sequences of Five Rapidly Growing Mycobacterium Species, M. thermoresistibile, M. fortuitum subsp. acetamidolyticum, M. canariasense, M. brisbanense, and M. novocastrense.</title>
        <authorList>
            <person name="Katahira K."/>
            <person name="Ogura Y."/>
            <person name="Gotoh Y."/>
            <person name="Hayashi T."/>
        </authorList>
    </citation>
    <scope>NUCLEOTIDE SEQUENCE [LARGE SCALE GENOMIC DNA]</scope>
    <source>
        <strain evidence="8 9">JCM6368</strain>
    </source>
</reference>
<dbReference type="InterPro" id="IPR002104">
    <property type="entry name" value="Integrase_catalytic"/>
</dbReference>
<evidence type="ECO:0000313" key="9">
    <source>
        <dbReference type="Proteomes" id="UP000069705"/>
    </source>
</evidence>
<reference evidence="9" key="2">
    <citation type="submission" date="2016-02" db="EMBL/GenBank/DDBJ databases">
        <title>Draft genome sequence of five rapidly growing Mycobacterium species.</title>
        <authorList>
            <person name="Katahira K."/>
            <person name="Gotou Y."/>
            <person name="Iida K."/>
            <person name="Ogura Y."/>
            <person name="Hayashi T."/>
        </authorList>
    </citation>
    <scope>NUCLEOTIDE SEQUENCE [LARGE SCALE GENOMIC DNA]</scope>
    <source>
        <strain evidence="9">JCM6368</strain>
    </source>
</reference>
<evidence type="ECO:0000256" key="5">
    <source>
        <dbReference type="PROSITE-ProRule" id="PRU01248"/>
    </source>
</evidence>
<feature type="domain" description="Tyr recombinase" evidence="6">
    <location>
        <begin position="170"/>
        <end position="409"/>
    </location>
</feature>
<keyword evidence="3 5" id="KW-0238">DNA-binding</keyword>
<comment type="similarity">
    <text evidence="1">Belongs to the 'phage' integrase family.</text>
</comment>
<feature type="domain" description="Core-binding (CB)" evidence="7">
    <location>
        <begin position="65"/>
        <end position="149"/>
    </location>
</feature>
<organism evidence="8 9">
    <name type="scientific">Mycolicibacterium fortuitum subsp. acetamidolyticum</name>
    <dbReference type="NCBI Taxonomy" id="144550"/>
    <lineage>
        <taxon>Bacteria</taxon>
        <taxon>Bacillati</taxon>
        <taxon>Actinomycetota</taxon>
        <taxon>Actinomycetes</taxon>
        <taxon>Mycobacteriales</taxon>
        <taxon>Mycobacteriaceae</taxon>
        <taxon>Mycolicibacterium</taxon>
    </lineage>
</organism>
<evidence type="ECO:0000256" key="3">
    <source>
        <dbReference type="ARBA" id="ARBA00023125"/>
    </source>
</evidence>
<dbReference type="InterPro" id="IPR011010">
    <property type="entry name" value="DNA_brk_join_enz"/>
</dbReference>
<dbReference type="PANTHER" id="PTHR30629">
    <property type="entry name" value="PROPHAGE INTEGRASE"/>
    <property type="match status" value="1"/>
</dbReference>
<dbReference type="Pfam" id="PF00589">
    <property type="entry name" value="Phage_integrase"/>
    <property type="match status" value="1"/>
</dbReference>